<evidence type="ECO:0000259" key="9">
    <source>
        <dbReference type="PROSITE" id="PS50122"/>
    </source>
</evidence>
<comment type="catalytic activity">
    <reaction evidence="4 5">
        <text>[protein]-L-glutamate 5-O-methyl ester + H2O = L-glutamyl-[protein] + methanol + H(+)</text>
        <dbReference type="Rhea" id="RHEA:23236"/>
        <dbReference type="Rhea" id="RHEA-COMP:10208"/>
        <dbReference type="Rhea" id="RHEA-COMP:10311"/>
        <dbReference type="ChEBI" id="CHEBI:15377"/>
        <dbReference type="ChEBI" id="CHEBI:15378"/>
        <dbReference type="ChEBI" id="CHEBI:17790"/>
        <dbReference type="ChEBI" id="CHEBI:29973"/>
        <dbReference type="ChEBI" id="CHEBI:82795"/>
        <dbReference type="EC" id="3.1.1.61"/>
    </reaction>
</comment>
<feature type="active site" evidence="5 6">
    <location>
        <position position="172"/>
    </location>
</feature>
<gene>
    <name evidence="5" type="primary">cheB</name>
    <name evidence="10" type="ORF">A6A04_14015</name>
</gene>
<evidence type="ECO:0000256" key="4">
    <source>
        <dbReference type="ARBA" id="ARBA00048267"/>
    </source>
</evidence>
<dbReference type="EC" id="3.1.1.61" evidence="5"/>
<dbReference type="InterPro" id="IPR008248">
    <property type="entry name" value="CheB-like"/>
</dbReference>
<accession>A0A178MW51</accession>
<dbReference type="PIRSF" id="PIRSF000876">
    <property type="entry name" value="RR_chemtxs_CheB"/>
    <property type="match status" value="1"/>
</dbReference>
<keyword evidence="3 5" id="KW-0378">Hydrolase</keyword>
<evidence type="ECO:0000256" key="2">
    <source>
        <dbReference type="ARBA" id="ARBA00022500"/>
    </source>
</evidence>
<evidence type="ECO:0000313" key="11">
    <source>
        <dbReference type="Proteomes" id="UP000078428"/>
    </source>
</evidence>
<comment type="catalytic activity">
    <reaction evidence="5">
        <text>L-glutaminyl-[protein] + H2O = L-glutamyl-[protein] + NH4(+)</text>
        <dbReference type="Rhea" id="RHEA:16441"/>
        <dbReference type="Rhea" id="RHEA-COMP:10207"/>
        <dbReference type="Rhea" id="RHEA-COMP:10208"/>
        <dbReference type="ChEBI" id="CHEBI:15377"/>
        <dbReference type="ChEBI" id="CHEBI:28938"/>
        <dbReference type="ChEBI" id="CHEBI:29973"/>
        <dbReference type="ChEBI" id="CHEBI:30011"/>
        <dbReference type="EC" id="3.5.1.44"/>
    </reaction>
</comment>
<evidence type="ECO:0000259" key="8">
    <source>
        <dbReference type="PROSITE" id="PS50110"/>
    </source>
</evidence>
<dbReference type="Proteomes" id="UP000078428">
    <property type="component" value="Unassembled WGS sequence"/>
</dbReference>
<dbReference type="PROSITE" id="PS50110">
    <property type="entry name" value="RESPONSE_REGULATORY"/>
    <property type="match status" value="1"/>
</dbReference>
<dbReference type="GO" id="GO:0006935">
    <property type="term" value="P:chemotaxis"/>
    <property type="evidence" value="ECO:0007669"/>
    <property type="project" value="UniProtKB-UniRule"/>
</dbReference>
<dbReference type="SUPFAM" id="SSF52172">
    <property type="entry name" value="CheY-like"/>
    <property type="match status" value="1"/>
</dbReference>
<keyword evidence="1 5" id="KW-0963">Cytoplasm</keyword>
<reference evidence="10 11" key="1">
    <citation type="submission" date="2016-04" db="EMBL/GenBank/DDBJ databases">
        <title>Draft genome sequence of freshwater magnetotactic bacteria Magnetospirillum marisnigri SP-1 and Magnetospirillum moscoviense BB-1.</title>
        <authorList>
            <person name="Koziaeva V."/>
            <person name="Dziuba M.V."/>
            <person name="Ivanov T.M."/>
            <person name="Kuznetsov B."/>
            <person name="Grouzdev D.S."/>
        </authorList>
    </citation>
    <scope>NUCLEOTIDE SEQUENCE [LARGE SCALE GENOMIC DNA]</scope>
    <source>
        <strain evidence="10 11">SP-1</strain>
    </source>
</reference>
<evidence type="ECO:0000256" key="5">
    <source>
        <dbReference type="HAMAP-Rule" id="MF_00099"/>
    </source>
</evidence>
<feature type="modified residue" description="4-aspartylphosphate" evidence="5 7">
    <location>
        <position position="57"/>
    </location>
</feature>
<dbReference type="AlphaFoldDB" id="A0A178MW51"/>
<dbReference type="Gene3D" id="3.40.50.2300">
    <property type="match status" value="1"/>
</dbReference>
<dbReference type="InterPro" id="IPR001789">
    <property type="entry name" value="Sig_transdc_resp-reg_receiver"/>
</dbReference>
<dbReference type="InterPro" id="IPR000673">
    <property type="entry name" value="Sig_transdc_resp-reg_Me-estase"/>
</dbReference>
<dbReference type="CDD" id="cd17541">
    <property type="entry name" value="REC_CheB-like"/>
    <property type="match status" value="1"/>
</dbReference>
<dbReference type="Pfam" id="PF00072">
    <property type="entry name" value="Response_reg"/>
    <property type="match status" value="1"/>
</dbReference>
<sequence length="352" mass="37094">MKRKIRVLIVEDSLVVRELLKHIIGSDARFEILAAVDSAEKCLELLETTSPDVISLDIRLPGMNGLDATLQIMAKRPTPIVVVAAQVDDDELNIAMNALRAGALSVVEKPVGVTNVAFEAMAGKLCTQLAIMSQVKVVRQGIDRGLRFGSVEVPQAPNFRPGSYSMVGLCASTGGPQALVQVLCGLGDGYPLPILLVQHITSSFLEGFVSWLSGATPFQVHIGQEDELPLPGHIYVAPVDRHLALIHGRLAIQDGPAVSGQKPSGTVLFRSLARELGRQGIGVVLTGMGNDGADGLAEMRQAGGYTVGEDASTCVVFGMPSAAFKLGAVREMLPLPAIAPRLRDLANVGGGV</sequence>
<dbReference type="RefSeq" id="WP_068490148.1">
    <property type="nucleotide sequence ID" value="NZ_LWQT01000039.1"/>
</dbReference>
<dbReference type="GO" id="GO:0008984">
    <property type="term" value="F:protein-glutamate methylesterase activity"/>
    <property type="evidence" value="ECO:0007669"/>
    <property type="project" value="UniProtKB-UniRule"/>
</dbReference>
<dbReference type="Gene3D" id="3.40.50.180">
    <property type="entry name" value="Methylesterase CheB, C-terminal domain"/>
    <property type="match status" value="1"/>
</dbReference>
<dbReference type="HAMAP" id="MF_00099">
    <property type="entry name" value="CheB_chemtxs"/>
    <property type="match status" value="1"/>
</dbReference>
<comment type="function">
    <text evidence="5">Involved in chemotaxis. Part of a chemotaxis signal transduction system that modulates chemotaxis in response to various stimuli. Catalyzes the demethylation of specific methylglutamate residues introduced into the chemoreceptors (methyl-accepting chemotaxis proteins or MCP) by CheR. Also mediates the irreversible deamidation of specific glutamine residues to glutamic acid.</text>
</comment>
<dbReference type="STRING" id="1285242.A6A04_14015"/>
<feature type="active site" evidence="5 6">
    <location>
        <position position="199"/>
    </location>
</feature>
<dbReference type="CDD" id="cd16432">
    <property type="entry name" value="CheB_Rec"/>
    <property type="match status" value="1"/>
</dbReference>
<dbReference type="GO" id="GO:0050568">
    <property type="term" value="F:protein-glutamine glutaminase activity"/>
    <property type="evidence" value="ECO:0007669"/>
    <property type="project" value="UniProtKB-UniRule"/>
</dbReference>
<dbReference type="InterPro" id="IPR035909">
    <property type="entry name" value="CheB_C"/>
</dbReference>
<dbReference type="SMART" id="SM00448">
    <property type="entry name" value="REC"/>
    <property type="match status" value="1"/>
</dbReference>
<dbReference type="InterPro" id="IPR011006">
    <property type="entry name" value="CheY-like_superfamily"/>
</dbReference>
<dbReference type="GO" id="GO:0000156">
    <property type="term" value="F:phosphorelay response regulator activity"/>
    <property type="evidence" value="ECO:0007669"/>
    <property type="project" value="InterPro"/>
</dbReference>
<organism evidence="10 11">
    <name type="scientific">Paramagnetospirillum marisnigri</name>
    <dbReference type="NCBI Taxonomy" id="1285242"/>
    <lineage>
        <taxon>Bacteria</taxon>
        <taxon>Pseudomonadati</taxon>
        <taxon>Pseudomonadota</taxon>
        <taxon>Alphaproteobacteria</taxon>
        <taxon>Rhodospirillales</taxon>
        <taxon>Magnetospirillaceae</taxon>
        <taxon>Paramagnetospirillum</taxon>
    </lineage>
</organism>
<dbReference type="EMBL" id="LWQT01000039">
    <property type="protein sequence ID" value="OAN53715.1"/>
    <property type="molecule type" value="Genomic_DNA"/>
</dbReference>
<comment type="subcellular location">
    <subcellularLocation>
        <location evidence="5">Cytoplasm</location>
    </subcellularLocation>
</comment>
<keyword evidence="5 7" id="KW-0597">Phosphoprotein</keyword>
<dbReference type="OrthoDB" id="9793421at2"/>
<feature type="domain" description="CheB-type methylesterase" evidence="9">
    <location>
        <begin position="161"/>
        <end position="349"/>
    </location>
</feature>
<comment type="similarity">
    <text evidence="5">Belongs to the CheB family.</text>
</comment>
<feature type="domain" description="Response regulatory" evidence="8">
    <location>
        <begin position="6"/>
        <end position="124"/>
    </location>
</feature>
<evidence type="ECO:0000256" key="7">
    <source>
        <dbReference type="PROSITE-ProRule" id="PRU00169"/>
    </source>
</evidence>
<name>A0A178MW51_9PROT</name>
<dbReference type="PANTHER" id="PTHR42872">
    <property type="entry name" value="PROTEIN-GLUTAMATE METHYLESTERASE/PROTEIN-GLUTAMINE GLUTAMINASE"/>
    <property type="match status" value="1"/>
</dbReference>
<dbReference type="Pfam" id="PF01339">
    <property type="entry name" value="CheB_methylest"/>
    <property type="match status" value="1"/>
</dbReference>
<dbReference type="PROSITE" id="PS50122">
    <property type="entry name" value="CHEB"/>
    <property type="match status" value="1"/>
</dbReference>
<comment type="PTM">
    <text evidence="5">Phosphorylated by CheA. Phosphorylation of the N-terminal regulatory domain activates the methylesterase activity.</text>
</comment>
<dbReference type="GO" id="GO:0005737">
    <property type="term" value="C:cytoplasm"/>
    <property type="evidence" value="ECO:0007669"/>
    <property type="project" value="UniProtKB-SubCell"/>
</dbReference>
<evidence type="ECO:0000256" key="1">
    <source>
        <dbReference type="ARBA" id="ARBA00022490"/>
    </source>
</evidence>
<evidence type="ECO:0000256" key="3">
    <source>
        <dbReference type="ARBA" id="ARBA00022801"/>
    </source>
</evidence>
<protein>
    <recommendedName>
        <fullName evidence="5">Protein-glutamate methylesterase/protein-glutamine glutaminase</fullName>
        <ecNumber evidence="5">3.1.1.61</ecNumber>
        <ecNumber evidence="5">3.5.1.44</ecNumber>
    </recommendedName>
</protein>
<dbReference type="SUPFAM" id="SSF52738">
    <property type="entry name" value="Methylesterase CheB, C-terminal domain"/>
    <property type="match status" value="1"/>
</dbReference>
<feature type="active site" evidence="5 6">
    <location>
        <position position="291"/>
    </location>
</feature>
<dbReference type="PANTHER" id="PTHR42872:SF6">
    <property type="entry name" value="PROTEIN-GLUTAMATE METHYLESTERASE_PROTEIN-GLUTAMINE GLUTAMINASE"/>
    <property type="match status" value="1"/>
</dbReference>
<proteinExistence type="inferred from homology"/>
<comment type="domain">
    <text evidence="5">Contains a C-terminal catalytic domain, and an N-terminal region which modulates catalytic activity.</text>
</comment>
<keyword evidence="2 5" id="KW-0145">Chemotaxis</keyword>
<keyword evidence="11" id="KW-1185">Reference proteome</keyword>
<comment type="caution">
    <text evidence="10">The sequence shown here is derived from an EMBL/GenBank/DDBJ whole genome shotgun (WGS) entry which is preliminary data.</text>
</comment>
<dbReference type="EC" id="3.5.1.44" evidence="5"/>
<evidence type="ECO:0000256" key="6">
    <source>
        <dbReference type="PROSITE-ProRule" id="PRU00050"/>
    </source>
</evidence>
<evidence type="ECO:0000313" key="10">
    <source>
        <dbReference type="EMBL" id="OAN53715.1"/>
    </source>
</evidence>